<evidence type="ECO:0000313" key="3">
    <source>
        <dbReference type="Proteomes" id="UP001159428"/>
    </source>
</evidence>
<sequence>MTVDIFIHQFIFWNVIVKQATDVWVLNKTIHIDDTESVLTGIIAPQSAKTTALKATLSVVGKTDIVQDYCEFTDHPVEMADDQELVKDQRALVSYSLLVFAFKMVRFFFFFVIDETSQSSFL</sequence>
<feature type="transmembrane region" description="Helical" evidence="1">
    <location>
        <begin position="92"/>
        <end position="113"/>
    </location>
</feature>
<evidence type="ECO:0000256" key="1">
    <source>
        <dbReference type="SAM" id="Phobius"/>
    </source>
</evidence>
<protein>
    <submittedName>
        <fullName evidence="2">Uncharacterized protein</fullName>
    </submittedName>
</protein>
<dbReference type="Proteomes" id="UP001159428">
    <property type="component" value="Unassembled WGS sequence"/>
</dbReference>
<gene>
    <name evidence="2" type="ORF">PMEA_00012215</name>
</gene>
<proteinExistence type="predicted"/>
<keyword evidence="1" id="KW-1133">Transmembrane helix</keyword>
<keyword evidence="1" id="KW-0472">Membrane</keyword>
<organism evidence="2 3">
    <name type="scientific">Pocillopora meandrina</name>
    <dbReference type="NCBI Taxonomy" id="46732"/>
    <lineage>
        <taxon>Eukaryota</taxon>
        <taxon>Metazoa</taxon>
        <taxon>Cnidaria</taxon>
        <taxon>Anthozoa</taxon>
        <taxon>Hexacorallia</taxon>
        <taxon>Scleractinia</taxon>
        <taxon>Astrocoeniina</taxon>
        <taxon>Pocilloporidae</taxon>
        <taxon>Pocillopora</taxon>
    </lineage>
</organism>
<evidence type="ECO:0000313" key="2">
    <source>
        <dbReference type="EMBL" id="CAH3125672.1"/>
    </source>
</evidence>
<keyword evidence="3" id="KW-1185">Reference proteome</keyword>
<name>A0AAU9WU14_9CNID</name>
<keyword evidence="1" id="KW-0812">Transmembrane</keyword>
<dbReference type="EMBL" id="CALNXJ010000021">
    <property type="protein sequence ID" value="CAH3125672.1"/>
    <property type="molecule type" value="Genomic_DNA"/>
</dbReference>
<reference evidence="2 3" key="1">
    <citation type="submission" date="2022-05" db="EMBL/GenBank/DDBJ databases">
        <authorList>
            <consortium name="Genoscope - CEA"/>
            <person name="William W."/>
        </authorList>
    </citation>
    <scope>NUCLEOTIDE SEQUENCE [LARGE SCALE GENOMIC DNA]</scope>
</reference>
<dbReference type="AlphaFoldDB" id="A0AAU9WU14"/>
<comment type="caution">
    <text evidence="2">The sequence shown here is derived from an EMBL/GenBank/DDBJ whole genome shotgun (WGS) entry which is preliminary data.</text>
</comment>
<accession>A0AAU9WU14</accession>